<dbReference type="STRING" id="2017.SAMN05444320_101732"/>
<dbReference type="Pfam" id="PF00561">
    <property type="entry name" value="Abhydrolase_1"/>
    <property type="match status" value="1"/>
</dbReference>
<dbReference type="InterPro" id="IPR000073">
    <property type="entry name" value="AB_hydrolase_1"/>
</dbReference>
<dbReference type="SUPFAM" id="SSF53474">
    <property type="entry name" value="alpha/beta-Hydrolases"/>
    <property type="match status" value="1"/>
</dbReference>
<accession>A0A1M4VDE4</accession>
<organism evidence="5 6">
    <name type="scientific">Streptoalloteichus hindustanus</name>
    <dbReference type="NCBI Taxonomy" id="2017"/>
    <lineage>
        <taxon>Bacteria</taxon>
        <taxon>Bacillati</taxon>
        <taxon>Actinomycetota</taxon>
        <taxon>Actinomycetes</taxon>
        <taxon>Pseudonocardiales</taxon>
        <taxon>Pseudonocardiaceae</taxon>
        <taxon>Streptoalloteichus</taxon>
    </lineage>
</organism>
<evidence type="ECO:0000256" key="1">
    <source>
        <dbReference type="ARBA" id="ARBA00010088"/>
    </source>
</evidence>
<comment type="similarity">
    <text evidence="1">Belongs to the peptidase S33 family.</text>
</comment>
<feature type="domain" description="AB hydrolase-1" evidence="4">
    <location>
        <begin position="82"/>
        <end position="454"/>
    </location>
</feature>
<keyword evidence="2 5" id="KW-0378">Hydrolase</keyword>
<dbReference type="AlphaFoldDB" id="A0A1M4VDE4"/>
<sequence length="479" mass="51436">MAALTLTASAVLVTPAVAQANAEGPAGEPLRWERCANTAEDNPLRCARVAAPVDWSAPRGSATVSLMVARLPATKPDRRIGTLFFNPGGPGGAAASMLAYPSVAAAYFPAELRERFDIIGMDPRGVGASQFLKCENSAHDPSQTRFPTTVPDAARLAAANARFGASCLRGTGPLASHLDTASVARDMDLVRARLGEDRISFLGISYGSMVAQSYAELFPHRVRALVLDGAVDRSLTWQRMAEAGAAANEDGFDQFVAWCERTESCAVRGRDPRALVRTVLERADRAPVPADGRTATAEEIATAISGLLAAPSTMSQLARGIQQAADADDATELVRGSTFTTGAWYAAYRAIICQDVPVPPNSVTSFPAEVDRVRRLGPTLRGASEFWDVVSGCVGWPVPSRWRPHGWQVPATFPRTVILAGAHDVSTPLQWAENVHRRLPNSRLWRWDGFGHSAWTNTDPEAQRAMRAAIRYLVDPTAV</sequence>
<dbReference type="PANTHER" id="PTHR43248:SF30">
    <property type="entry name" value="AB HYDROLASE-1 DOMAIN-CONTAINING PROTEIN"/>
    <property type="match status" value="1"/>
</dbReference>
<feature type="signal peptide" evidence="3">
    <location>
        <begin position="1"/>
        <end position="20"/>
    </location>
</feature>
<dbReference type="EMBL" id="FQVN01000001">
    <property type="protein sequence ID" value="SHE66945.1"/>
    <property type="molecule type" value="Genomic_DNA"/>
</dbReference>
<evidence type="ECO:0000256" key="2">
    <source>
        <dbReference type="ARBA" id="ARBA00022801"/>
    </source>
</evidence>
<feature type="chain" id="PRO_5009907889" evidence="3">
    <location>
        <begin position="21"/>
        <end position="479"/>
    </location>
</feature>
<reference evidence="5 6" key="1">
    <citation type="submission" date="2016-11" db="EMBL/GenBank/DDBJ databases">
        <authorList>
            <person name="Jaros S."/>
            <person name="Januszkiewicz K."/>
            <person name="Wedrychowicz H."/>
        </authorList>
    </citation>
    <scope>NUCLEOTIDE SEQUENCE [LARGE SCALE GENOMIC DNA]</scope>
    <source>
        <strain evidence="5 6">DSM 44523</strain>
    </source>
</reference>
<dbReference type="Proteomes" id="UP000184501">
    <property type="component" value="Unassembled WGS sequence"/>
</dbReference>
<dbReference type="InterPro" id="IPR029058">
    <property type="entry name" value="AB_hydrolase_fold"/>
</dbReference>
<name>A0A1M4VDE4_STRHI</name>
<gene>
    <name evidence="5" type="ORF">SAMN05444320_101732</name>
</gene>
<evidence type="ECO:0000256" key="3">
    <source>
        <dbReference type="SAM" id="SignalP"/>
    </source>
</evidence>
<evidence type="ECO:0000259" key="4">
    <source>
        <dbReference type="Pfam" id="PF00561"/>
    </source>
</evidence>
<keyword evidence="3" id="KW-0732">Signal</keyword>
<dbReference type="PANTHER" id="PTHR43248">
    <property type="entry name" value="2-SUCCINYL-6-HYDROXY-2,4-CYCLOHEXADIENE-1-CARBOXYLATE SYNTHASE"/>
    <property type="match status" value="1"/>
</dbReference>
<evidence type="ECO:0000313" key="6">
    <source>
        <dbReference type="Proteomes" id="UP000184501"/>
    </source>
</evidence>
<dbReference type="InterPro" id="IPR051601">
    <property type="entry name" value="Serine_prot/Carboxylest_S33"/>
</dbReference>
<evidence type="ECO:0000313" key="5">
    <source>
        <dbReference type="EMBL" id="SHE66945.1"/>
    </source>
</evidence>
<dbReference type="OrthoDB" id="4006962at2"/>
<dbReference type="Gene3D" id="3.40.50.1820">
    <property type="entry name" value="alpha/beta hydrolase"/>
    <property type="match status" value="1"/>
</dbReference>
<proteinExistence type="inferred from homology"/>
<dbReference type="GO" id="GO:0016787">
    <property type="term" value="F:hydrolase activity"/>
    <property type="evidence" value="ECO:0007669"/>
    <property type="project" value="UniProtKB-KW"/>
</dbReference>
<protein>
    <submittedName>
        <fullName evidence="5">Alpha/beta hydrolase fold</fullName>
    </submittedName>
</protein>
<keyword evidence="6" id="KW-1185">Reference proteome</keyword>
<dbReference type="RefSeq" id="WP_073479837.1">
    <property type="nucleotide sequence ID" value="NZ_FQVN01000001.1"/>
</dbReference>